<gene>
    <name evidence="1" type="ORF">GCM10009776_15460</name>
</gene>
<accession>A0ABN2QL23</accession>
<sequence>MPSVPGGQSSSRSYLTVEWSLEGTFLQALGSFMIETCPPAGGTMVGFTTWSLKARETKT</sequence>
<dbReference type="EMBL" id="BAAAOG010000002">
    <property type="protein sequence ID" value="GAA1954425.1"/>
    <property type="molecule type" value="Genomic_DNA"/>
</dbReference>
<evidence type="ECO:0000313" key="1">
    <source>
        <dbReference type="EMBL" id="GAA1954425.1"/>
    </source>
</evidence>
<proteinExistence type="predicted"/>
<evidence type="ECO:0000313" key="2">
    <source>
        <dbReference type="Proteomes" id="UP001499933"/>
    </source>
</evidence>
<protein>
    <submittedName>
        <fullName evidence="1">Uncharacterized protein</fullName>
    </submittedName>
</protein>
<dbReference type="Proteomes" id="UP001499933">
    <property type="component" value="Unassembled WGS sequence"/>
</dbReference>
<name>A0ABN2QL23_9MICO</name>
<organism evidence="1 2">
    <name type="scientific">Microbacterium deminutum</name>
    <dbReference type="NCBI Taxonomy" id="344164"/>
    <lineage>
        <taxon>Bacteria</taxon>
        <taxon>Bacillati</taxon>
        <taxon>Actinomycetota</taxon>
        <taxon>Actinomycetes</taxon>
        <taxon>Micrococcales</taxon>
        <taxon>Microbacteriaceae</taxon>
        <taxon>Microbacterium</taxon>
    </lineage>
</organism>
<reference evidence="1 2" key="1">
    <citation type="journal article" date="2019" name="Int. J. Syst. Evol. Microbiol.">
        <title>The Global Catalogue of Microorganisms (GCM) 10K type strain sequencing project: providing services to taxonomists for standard genome sequencing and annotation.</title>
        <authorList>
            <consortium name="The Broad Institute Genomics Platform"/>
            <consortium name="The Broad Institute Genome Sequencing Center for Infectious Disease"/>
            <person name="Wu L."/>
            <person name="Ma J."/>
        </authorList>
    </citation>
    <scope>NUCLEOTIDE SEQUENCE [LARGE SCALE GENOMIC DNA]</scope>
    <source>
        <strain evidence="1 2">JCM 14901</strain>
    </source>
</reference>
<comment type="caution">
    <text evidence="1">The sequence shown here is derived from an EMBL/GenBank/DDBJ whole genome shotgun (WGS) entry which is preliminary data.</text>
</comment>
<keyword evidence="2" id="KW-1185">Reference proteome</keyword>